<proteinExistence type="inferred from homology"/>
<dbReference type="InterPro" id="IPR028896">
    <property type="entry name" value="GcvT/YgfZ/DmdA"/>
</dbReference>
<evidence type="ECO:0000313" key="15">
    <source>
        <dbReference type="Proteomes" id="UP000030746"/>
    </source>
</evidence>
<evidence type="ECO:0000259" key="12">
    <source>
        <dbReference type="Pfam" id="PF01571"/>
    </source>
</evidence>
<evidence type="ECO:0000256" key="8">
    <source>
        <dbReference type="ARBA" id="ARBA00023128"/>
    </source>
</evidence>
<dbReference type="InterPro" id="IPR027266">
    <property type="entry name" value="TrmE/GcvT-like"/>
</dbReference>
<dbReference type="NCBIfam" id="TIGR00528">
    <property type="entry name" value="gcvT"/>
    <property type="match status" value="1"/>
</dbReference>
<dbReference type="SUPFAM" id="SSF103025">
    <property type="entry name" value="Folate-binding domain"/>
    <property type="match status" value="1"/>
</dbReference>
<dbReference type="AlphaFoldDB" id="V3ZNV3"/>
<dbReference type="EMBL" id="KB203855">
    <property type="protein sequence ID" value="ESO82546.1"/>
    <property type="molecule type" value="Genomic_DNA"/>
</dbReference>
<evidence type="ECO:0000256" key="9">
    <source>
        <dbReference type="ARBA" id="ARBA00047665"/>
    </source>
</evidence>
<dbReference type="OMA" id="MPVQYPA"/>
<dbReference type="InterPro" id="IPR006223">
    <property type="entry name" value="GcvT"/>
</dbReference>
<dbReference type="RefSeq" id="XP_009066738.1">
    <property type="nucleotide sequence ID" value="XM_009068490.1"/>
</dbReference>
<feature type="domain" description="Aminomethyltransferase C-terminal" evidence="13">
    <location>
        <begin position="291"/>
        <end position="369"/>
    </location>
</feature>
<comment type="function">
    <text evidence="1 11">The glycine cleavage system catalyzes the degradation of glycine.</text>
</comment>
<dbReference type="Gene3D" id="3.30.70.1400">
    <property type="entry name" value="Aminomethyltransferase beta-barrel domains"/>
    <property type="match status" value="1"/>
</dbReference>
<dbReference type="GO" id="GO:0004047">
    <property type="term" value="F:aminomethyltransferase activity"/>
    <property type="evidence" value="ECO:0007669"/>
    <property type="project" value="UniProtKB-EC"/>
</dbReference>
<dbReference type="Gene3D" id="3.30.1360.120">
    <property type="entry name" value="Probable tRNA modification gtpase trme, domain 1"/>
    <property type="match status" value="1"/>
</dbReference>
<comment type="subunit">
    <text evidence="4 11">The glycine cleavage system is composed of four proteins: P, T, L and H.</text>
</comment>
<dbReference type="FunFam" id="4.10.1250.10:FF:000002">
    <property type="entry name" value="Aminomethyltransferase"/>
    <property type="match status" value="1"/>
</dbReference>
<accession>V3ZNV3</accession>
<dbReference type="GO" id="GO:0005739">
    <property type="term" value="C:mitochondrion"/>
    <property type="evidence" value="ECO:0007669"/>
    <property type="project" value="UniProtKB-SubCell"/>
</dbReference>
<gene>
    <name evidence="14" type="ORF">LOTGIDRAFT_134479</name>
</gene>
<comment type="catalytic activity">
    <reaction evidence="9 11">
        <text>N(6)-[(R)-S(8)-aminomethyldihydrolipoyl]-L-lysyl-[protein] + (6S)-5,6,7,8-tetrahydrofolate = N(6)-[(R)-dihydrolipoyl]-L-lysyl-[protein] + (6R)-5,10-methylene-5,6,7,8-tetrahydrofolate + NH4(+)</text>
        <dbReference type="Rhea" id="RHEA:16945"/>
        <dbReference type="Rhea" id="RHEA-COMP:10475"/>
        <dbReference type="Rhea" id="RHEA-COMP:10492"/>
        <dbReference type="ChEBI" id="CHEBI:15636"/>
        <dbReference type="ChEBI" id="CHEBI:28938"/>
        <dbReference type="ChEBI" id="CHEBI:57453"/>
        <dbReference type="ChEBI" id="CHEBI:83100"/>
        <dbReference type="ChEBI" id="CHEBI:83143"/>
        <dbReference type="EC" id="2.1.2.10"/>
    </reaction>
</comment>
<dbReference type="InterPro" id="IPR029043">
    <property type="entry name" value="GcvT/YgfZ_C"/>
</dbReference>
<dbReference type="Pfam" id="PF08669">
    <property type="entry name" value="GCV_T_C"/>
    <property type="match status" value="1"/>
</dbReference>
<keyword evidence="7 11" id="KW-0809">Transit peptide</keyword>
<evidence type="ECO:0000256" key="10">
    <source>
        <dbReference type="PIRSR" id="PIRSR006487-1"/>
    </source>
</evidence>
<dbReference type="CTD" id="20233562"/>
<dbReference type="GO" id="GO:0006546">
    <property type="term" value="P:glycine catabolic process"/>
    <property type="evidence" value="ECO:0007669"/>
    <property type="project" value="InterPro"/>
</dbReference>
<dbReference type="EC" id="2.1.2.10" evidence="11"/>
<dbReference type="GeneID" id="20233562"/>
<evidence type="ECO:0000256" key="1">
    <source>
        <dbReference type="ARBA" id="ARBA00003631"/>
    </source>
</evidence>
<dbReference type="STRING" id="225164.V3ZNV3"/>
<dbReference type="Pfam" id="PF01571">
    <property type="entry name" value="GCV_T"/>
    <property type="match status" value="1"/>
</dbReference>
<evidence type="ECO:0000256" key="3">
    <source>
        <dbReference type="ARBA" id="ARBA00008609"/>
    </source>
</evidence>
<evidence type="ECO:0000256" key="4">
    <source>
        <dbReference type="ARBA" id="ARBA00011690"/>
    </source>
</evidence>
<keyword evidence="6 11" id="KW-0808">Transferase</keyword>
<dbReference type="SUPFAM" id="SSF101790">
    <property type="entry name" value="Aminomethyltransferase beta-barrel domain"/>
    <property type="match status" value="1"/>
</dbReference>
<comment type="subcellular location">
    <subcellularLocation>
        <location evidence="2 11">Mitochondrion</location>
    </subcellularLocation>
</comment>
<sequence>QSELKRTCLYNFHLAQGGKMVPFAGWEMPVQYKDSISASHHHVRNAVGIFDVSHMLQTRVDGKDRVKFIESMVVGDIQVLNSNQGTLTLFTNDAGGINDDLIVNNTEEGYLYIVSNAGCRDTDYANMKKRIEECQKEGLDVKLEIVEKALIAVQGPQMTSILQPGLDFDLKTLPFMTNKEAKIFGIPDCRVTRCGYTGEDGVEISVEIKSIEGLLETLLKSTEAEVKMIGLGARDSLRLEAGLCLYGSDIDRTTSPVEATLAWTIGKRRRQEGGFPGDKFILDQLKNKASKKRVGFTSAGPPARGGTIIFDESGKKKIGKITSGIPSPTLKTNVAMGYIDTPYGKNGTKVVFDVRNKKIDGVVAKMPFVPAKYYIPK</sequence>
<dbReference type="Gene3D" id="2.40.30.110">
    <property type="entry name" value="Aminomethyltransferase beta-barrel domains"/>
    <property type="match status" value="1"/>
</dbReference>
<dbReference type="GO" id="GO:0008483">
    <property type="term" value="F:transaminase activity"/>
    <property type="evidence" value="ECO:0007669"/>
    <property type="project" value="UniProtKB-KW"/>
</dbReference>
<feature type="binding site" evidence="10">
    <location>
        <position position="203"/>
    </location>
    <ligand>
        <name>substrate</name>
    </ligand>
</feature>
<dbReference type="OrthoDB" id="10263536at2759"/>
<protein>
    <recommendedName>
        <fullName evidence="11">Aminomethyltransferase</fullName>
        <ecNumber evidence="11">2.1.2.10</ecNumber>
    </recommendedName>
    <alternativeName>
        <fullName evidence="11">Glycine cleavage system T protein</fullName>
    </alternativeName>
</protein>
<dbReference type="NCBIfam" id="NF001567">
    <property type="entry name" value="PRK00389.1"/>
    <property type="match status" value="1"/>
</dbReference>
<evidence type="ECO:0000256" key="11">
    <source>
        <dbReference type="RuleBase" id="RU003981"/>
    </source>
</evidence>
<dbReference type="GO" id="GO:0005960">
    <property type="term" value="C:glycine cleavage complex"/>
    <property type="evidence" value="ECO:0007669"/>
    <property type="project" value="InterPro"/>
</dbReference>
<dbReference type="FunFam" id="3.30.70.1400:FF:000001">
    <property type="entry name" value="Aminomethyltransferase"/>
    <property type="match status" value="1"/>
</dbReference>
<dbReference type="FunFam" id="2.40.30.110:FF:000002">
    <property type="entry name" value="Aminomethyltransferase"/>
    <property type="match status" value="1"/>
</dbReference>
<evidence type="ECO:0000256" key="2">
    <source>
        <dbReference type="ARBA" id="ARBA00004173"/>
    </source>
</evidence>
<keyword evidence="8 11" id="KW-0496">Mitochondrion</keyword>
<dbReference type="HOGENOM" id="CLU_007884_10_0_1"/>
<reference evidence="14 15" key="1">
    <citation type="journal article" date="2013" name="Nature">
        <title>Insights into bilaterian evolution from three spiralian genomes.</title>
        <authorList>
            <person name="Simakov O."/>
            <person name="Marletaz F."/>
            <person name="Cho S.J."/>
            <person name="Edsinger-Gonzales E."/>
            <person name="Havlak P."/>
            <person name="Hellsten U."/>
            <person name="Kuo D.H."/>
            <person name="Larsson T."/>
            <person name="Lv J."/>
            <person name="Arendt D."/>
            <person name="Savage R."/>
            <person name="Osoegawa K."/>
            <person name="de Jong P."/>
            <person name="Grimwood J."/>
            <person name="Chapman J.A."/>
            <person name="Shapiro H."/>
            <person name="Aerts A."/>
            <person name="Otillar R.P."/>
            <person name="Terry A.Y."/>
            <person name="Boore J.L."/>
            <person name="Grigoriev I.V."/>
            <person name="Lindberg D.R."/>
            <person name="Seaver E.C."/>
            <person name="Weisblat D.A."/>
            <person name="Putnam N.H."/>
            <person name="Rokhsar D.S."/>
        </authorList>
    </citation>
    <scope>NUCLEOTIDE SEQUENCE [LARGE SCALE GENOMIC DNA]</scope>
</reference>
<dbReference type="Proteomes" id="UP000030746">
    <property type="component" value="Unassembled WGS sequence"/>
</dbReference>
<evidence type="ECO:0000313" key="14">
    <source>
        <dbReference type="EMBL" id="ESO82546.1"/>
    </source>
</evidence>
<name>V3ZNV3_LOTGI</name>
<dbReference type="PIRSF" id="PIRSF006487">
    <property type="entry name" value="GcvT"/>
    <property type="match status" value="1"/>
</dbReference>
<keyword evidence="5 11" id="KW-0032">Aminotransferase</keyword>
<evidence type="ECO:0000259" key="13">
    <source>
        <dbReference type="Pfam" id="PF08669"/>
    </source>
</evidence>
<feature type="non-terminal residue" evidence="14">
    <location>
        <position position="1"/>
    </location>
</feature>
<dbReference type="KEGG" id="lgi:LOTGIDRAFT_134479"/>
<keyword evidence="15" id="KW-1185">Reference proteome</keyword>
<feature type="domain" description="GCVT N-terminal" evidence="12">
    <location>
        <begin position="9"/>
        <end position="267"/>
    </location>
</feature>
<dbReference type="InterPro" id="IPR013977">
    <property type="entry name" value="GcvT_C"/>
</dbReference>
<dbReference type="PANTHER" id="PTHR43757:SF16">
    <property type="entry name" value="AMINOMETHYLTRANSFERASE, MITOCHONDRIAL"/>
    <property type="match status" value="1"/>
</dbReference>
<organism evidence="14 15">
    <name type="scientific">Lottia gigantea</name>
    <name type="common">Giant owl limpet</name>
    <dbReference type="NCBI Taxonomy" id="225164"/>
    <lineage>
        <taxon>Eukaryota</taxon>
        <taxon>Metazoa</taxon>
        <taxon>Spiralia</taxon>
        <taxon>Lophotrochozoa</taxon>
        <taxon>Mollusca</taxon>
        <taxon>Gastropoda</taxon>
        <taxon>Patellogastropoda</taxon>
        <taxon>Lottioidea</taxon>
        <taxon>Lottiidae</taxon>
        <taxon>Lottia</taxon>
    </lineage>
</organism>
<dbReference type="PANTHER" id="PTHR43757">
    <property type="entry name" value="AMINOMETHYLTRANSFERASE"/>
    <property type="match status" value="1"/>
</dbReference>
<dbReference type="InterPro" id="IPR006222">
    <property type="entry name" value="GCVT_N"/>
</dbReference>
<comment type="similarity">
    <text evidence="3 11">Belongs to the GcvT family.</text>
</comment>
<dbReference type="Gene3D" id="4.10.1250.10">
    <property type="entry name" value="Aminomethyltransferase fragment"/>
    <property type="match status" value="1"/>
</dbReference>
<evidence type="ECO:0000256" key="5">
    <source>
        <dbReference type="ARBA" id="ARBA00022576"/>
    </source>
</evidence>
<evidence type="ECO:0000256" key="6">
    <source>
        <dbReference type="ARBA" id="ARBA00022679"/>
    </source>
</evidence>
<evidence type="ECO:0000256" key="7">
    <source>
        <dbReference type="ARBA" id="ARBA00022946"/>
    </source>
</evidence>